<evidence type="ECO:0000259" key="2">
    <source>
        <dbReference type="Pfam" id="PF13581"/>
    </source>
</evidence>
<dbReference type="PANTHER" id="PTHR35526:SF3">
    <property type="entry name" value="ANTI-SIGMA-F FACTOR RSBW"/>
    <property type="match status" value="1"/>
</dbReference>
<keyword evidence="3" id="KW-0808">Transferase</keyword>
<proteinExistence type="predicted"/>
<dbReference type="Proteomes" id="UP000320386">
    <property type="component" value="Chromosome"/>
</dbReference>
<gene>
    <name evidence="3" type="primary">rsbW</name>
    <name evidence="3" type="ORF">Pan265_21630</name>
</gene>
<dbReference type="EC" id="2.7.11.1" evidence="3"/>
<accession>A0A518BZA4</accession>
<keyword evidence="4" id="KW-1185">Reference proteome</keyword>
<dbReference type="RefSeq" id="WP_145446474.1">
    <property type="nucleotide sequence ID" value="NZ_CP036280.1"/>
</dbReference>
<dbReference type="Gene3D" id="3.30.565.10">
    <property type="entry name" value="Histidine kinase-like ATPase, C-terminal domain"/>
    <property type="match status" value="1"/>
</dbReference>
<dbReference type="SUPFAM" id="SSF55874">
    <property type="entry name" value="ATPase domain of HSP90 chaperone/DNA topoisomerase II/histidine kinase"/>
    <property type="match status" value="1"/>
</dbReference>
<evidence type="ECO:0000313" key="4">
    <source>
        <dbReference type="Proteomes" id="UP000320386"/>
    </source>
</evidence>
<dbReference type="CDD" id="cd16936">
    <property type="entry name" value="HATPase_RsbW-like"/>
    <property type="match status" value="1"/>
</dbReference>
<dbReference type="GO" id="GO:0004674">
    <property type="term" value="F:protein serine/threonine kinase activity"/>
    <property type="evidence" value="ECO:0007669"/>
    <property type="project" value="UniProtKB-KW"/>
</dbReference>
<dbReference type="EMBL" id="CP036280">
    <property type="protein sequence ID" value="QDU72299.1"/>
    <property type="molecule type" value="Genomic_DNA"/>
</dbReference>
<keyword evidence="1" id="KW-0723">Serine/threonine-protein kinase</keyword>
<reference evidence="3 4" key="1">
    <citation type="submission" date="2019-02" db="EMBL/GenBank/DDBJ databases">
        <title>Deep-cultivation of Planctomycetes and their phenomic and genomic characterization uncovers novel biology.</title>
        <authorList>
            <person name="Wiegand S."/>
            <person name="Jogler M."/>
            <person name="Boedeker C."/>
            <person name="Pinto D."/>
            <person name="Vollmers J."/>
            <person name="Rivas-Marin E."/>
            <person name="Kohn T."/>
            <person name="Peeters S.H."/>
            <person name="Heuer A."/>
            <person name="Rast P."/>
            <person name="Oberbeckmann S."/>
            <person name="Bunk B."/>
            <person name="Jeske O."/>
            <person name="Meyerdierks A."/>
            <person name="Storesund J.E."/>
            <person name="Kallscheuer N."/>
            <person name="Luecker S."/>
            <person name="Lage O.M."/>
            <person name="Pohl T."/>
            <person name="Merkel B.J."/>
            <person name="Hornburger P."/>
            <person name="Mueller R.-W."/>
            <person name="Bruemmer F."/>
            <person name="Labrenz M."/>
            <person name="Spormann A.M."/>
            <person name="Op den Camp H."/>
            <person name="Overmann J."/>
            <person name="Amann R."/>
            <person name="Jetten M.S.M."/>
            <person name="Mascher T."/>
            <person name="Medema M.H."/>
            <person name="Devos D.P."/>
            <person name="Kaster A.-K."/>
            <person name="Ovreas L."/>
            <person name="Rohde M."/>
            <person name="Galperin M.Y."/>
            <person name="Jogler C."/>
        </authorList>
    </citation>
    <scope>NUCLEOTIDE SEQUENCE [LARGE SCALE GENOMIC DNA]</scope>
    <source>
        <strain evidence="3 4">Pan265</strain>
    </source>
</reference>
<feature type="domain" description="Histidine kinase/HSP90-like ATPase" evidence="2">
    <location>
        <begin position="14"/>
        <end position="135"/>
    </location>
</feature>
<name>A0A518BZA4_9BACT</name>
<sequence>MGESRKPTSETLTIPSDLEEVAPVQEHIVQAAQQHGYPDDAIFAIKLCLDESITNAIRHGNKRDPRLRVTIRYTIDEHRIEITVCDQGQGFNPHDVPDPTLEENLVRPCGRGVMLMAAYMTSVSYNDAGNCVTMTRAREHKND</sequence>
<protein>
    <submittedName>
        <fullName evidence="3">Serine-protein kinase RsbW</fullName>
        <ecNumber evidence="3">2.7.11.1</ecNumber>
    </submittedName>
</protein>
<evidence type="ECO:0000256" key="1">
    <source>
        <dbReference type="ARBA" id="ARBA00022527"/>
    </source>
</evidence>
<dbReference type="KEGG" id="mcad:Pan265_21630"/>
<dbReference type="InterPro" id="IPR036890">
    <property type="entry name" value="HATPase_C_sf"/>
</dbReference>
<keyword evidence="3" id="KW-0418">Kinase</keyword>
<evidence type="ECO:0000313" key="3">
    <source>
        <dbReference type="EMBL" id="QDU72299.1"/>
    </source>
</evidence>
<dbReference type="InterPro" id="IPR003594">
    <property type="entry name" value="HATPase_dom"/>
</dbReference>
<dbReference type="PANTHER" id="PTHR35526">
    <property type="entry name" value="ANTI-SIGMA-F FACTOR RSBW-RELATED"/>
    <property type="match status" value="1"/>
</dbReference>
<dbReference type="Pfam" id="PF13581">
    <property type="entry name" value="HATPase_c_2"/>
    <property type="match status" value="1"/>
</dbReference>
<dbReference type="OrthoDB" id="9792240at2"/>
<dbReference type="AlphaFoldDB" id="A0A518BZA4"/>
<dbReference type="InterPro" id="IPR050267">
    <property type="entry name" value="Anti-sigma-factor_SerPK"/>
</dbReference>
<organism evidence="3 4">
    <name type="scientific">Mucisphaera calidilacus</name>
    <dbReference type="NCBI Taxonomy" id="2527982"/>
    <lineage>
        <taxon>Bacteria</taxon>
        <taxon>Pseudomonadati</taxon>
        <taxon>Planctomycetota</taxon>
        <taxon>Phycisphaerae</taxon>
        <taxon>Phycisphaerales</taxon>
        <taxon>Phycisphaeraceae</taxon>
        <taxon>Mucisphaera</taxon>
    </lineage>
</organism>